<dbReference type="Gene3D" id="3.30.450.20">
    <property type="entry name" value="PAS domain"/>
    <property type="match status" value="2"/>
</dbReference>
<keyword evidence="1" id="KW-1133">Transmembrane helix</keyword>
<keyword evidence="1" id="KW-0812">Transmembrane</keyword>
<evidence type="ECO:0000259" key="2">
    <source>
        <dbReference type="PROSITE" id="PS50112"/>
    </source>
</evidence>
<feature type="domain" description="PAC" evidence="3">
    <location>
        <begin position="668"/>
        <end position="720"/>
    </location>
</feature>
<dbReference type="SUPFAM" id="SSF55785">
    <property type="entry name" value="PYP-like sensor domain (PAS domain)"/>
    <property type="match status" value="2"/>
</dbReference>
<dbReference type="NCBIfam" id="TIGR00229">
    <property type="entry name" value="sensory_box"/>
    <property type="match status" value="1"/>
</dbReference>
<evidence type="ECO:0000256" key="1">
    <source>
        <dbReference type="SAM" id="Phobius"/>
    </source>
</evidence>
<dbReference type="Gene3D" id="3.20.20.450">
    <property type="entry name" value="EAL domain"/>
    <property type="match status" value="1"/>
</dbReference>
<dbReference type="PROSITE" id="PS50883">
    <property type="entry name" value="EAL"/>
    <property type="match status" value="1"/>
</dbReference>
<dbReference type="SMART" id="SM00086">
    <property type="entry name" value="PAC"/>
    <property type="match status" value="2"/>
</dbReference>
<dbReference type="NCBIfam" id="TIGR00254">
    <property type="entry name" value="GGDEF"/>
    <property type="match status" value="1"/>
</dbReference>
<dbReference type="Proteomes" id="UP001589628">
    <property type="component" value="Unassembled WGS sequence"/>
</dbReference>
<accession>A0ABV5ZCE3</accession>
<dbReference type="PROSITE" id="PS50887">
    <property type="entry name" value="GGDEF"/>
    <property type="match status" value="1"/>
</dbReference>
<feature type="domain" description="PAS" evidence="2">
    <location>
        <begin position="595"/>
        <end position="666"/>
    </location>
</feature>
<feature type="domain" description="GGDEF" evidence="5">
    <location>
        <begin position="745"/>
        <end position="873"/>
    </location>
</feature>
<evidence type="ECO:0000313" key="6">
    <source>
        <dbReference type="EMBL" id="MFB9886956.1"/>
    </source>
</evidence>
<dbReference type="PROSITE" id="PS50113">
    <property type="entry name" value="PAC"/>
    <property type="match status" value="1"/>
</dbReference>
<dbReference type="SMART" id="SM00052">
    <property type="entry name" value="EAL"/>
    <property type="match status" value="1"/>
</dbReference>
<organism evidence="6 7">
    <name type="scientific">Balneatrix alpica</name>
    <dbReference type="NCBI Taxonomy" id="75684"/>
    <lineage>
        <taxon>Bacteria</taxon>
        <taxon>Pseudomonadati</taxon>
        <taxon>Pseudomonadota</taxon>
        <taxon>Gammaproteobacteria</taxon>
        <taxon>Oceanospirillales</taxon>
        <taxon>Balneatrichaceae</taxon>
        <taxon>Balneatrix</taxon>
    </lineage>
</organism>
<dbReference type="SUPFAM" id="SSF141868">
    <property type="entry name" value="EAL domain-like"/>
    <property type="match status" value="1"/>
</dbReference>
<sequence length="1152" mass="130411">MSRGQLQDVRSSLQGRYRRHLLSVILPFSLLLLGLAALLLFLLHTHQQDLRQIERIHEQALFESYHQGFVANQEAGLKSQVRISESQQKLLGRIDHAWIDTVLWPNLQSMGSHGLMLMSAQGQPRFSRLPPALVTHAESVEARLRQEFWYVFPRLQAALESRVAAIWSYSRVLLLAEQPFLLVVAPVLPTSAIEAPEGALLFSFIDLKQAYLSDIRERVGLNSAVLGKASADWGSESLQLLLPGQPVGQGVMISWRFGSHGQEIFTQLIDQISYVLLVVVPLVFFLLYRLWQLVRRLYREVQQRKFHAQWLQLRHQSTAELSQHQELDLAMASIARQLQVLLPGALVLVELLDSAGAKLLSPICSEALPGIDSYPQIGEAGQRIPTERALYFKRPELIQDLQLEPDAKTQRWAKQHGWQCLWVFPLLGSGDTPQGCLSILFASSQQPQANEFEHLVALAQVLGLGVERIRTQQRLAQERINLEEAQSLARVGSWEYDYAQGRLLCSDHWLKLMCPEQLPAHLSDLLLRVLPQDRQRIEQLHASEQSFETEYRIKVRQQVLVVHERVNVEQDQDGLLVRKRGIVQDVTEKRSQDRQQKLLAWVVEHASDGIMIADKNLKIIYVNQAFTAITGYSSDEVLGESPRVLSSHQHDAEFYARMWRDLFSDGLWQGEIYNRRKNGEVYPEWLTISAIKDSYGHITHFAGVFADISTRKAQEQALAYQAQHDMLTGLLNRTGFQEVLQQGGEYRALALLDLDGFKQVNDSYGHPLGDAVLQQVAQRMQQLLPKDLPMARLGGDEFVLLLQANYEAQLNALLALLSEAYWIEEHELRVTASAGVSLIPEHGRDFEVLFKRADIALLHVKQQGRQHWSAYSEELMQVRQRRIELERDLKHALAADELSLVYQPQLSIQTGQWVGVEALLRWRHPERGWVSPAEFIPLAEETGMIHPLSEWVLLQVFSQVRQWQQGPLAGVPVAVNISGMQLRRPQALSSLLQRLLRQTGLPASLFKLEVTEGSLIQNVEETSRVLQDLREFGFAISVDDFGTGYSSLSYLHRFPLDQLKVDKSFIDLLLVSEAGETLVRTILTLGHNLGMAVIAEGVEEQAQAERLLSLGCGQIQGYWFAKPLAAEELLALAQRHQVAAWRLPGASSEEGV</sequence>
<keyword evidence="7" id="KW-1185">Reference proteome</keyword>
<gene>
    <name evidence="6" type="ORF">ACFFLH_11065</name>
</gene>
<evidence type="ECO:0000259" key="4">
    <source>
        <dbReference type="PROSITE" id="PS50883"/>
    </source>
</evidence>
<proteinExistence type="predicted"/>
<dbReference type="PANTHER" id="PTHR44757">
    <property type="entry name" value="DIGUANYLATE CYCLASE DGCP"/>
    <property type="match status" value="1"/>
</dbReference>
<comment type="caution">
    <text evidence="6">The sequence shown here is derived from an EMBL/GenBank/DDBJ whole genome shotgun (WGS) entry which is preliminary data.</text>
</comment>
<name>A0ABV5ZCE3_9GAMM</name>
<reference evidence="6 7" key="1">
    <citation type="submission" date="2024-09" db="EMBL/GenBank/DDBJ databases">
        <authorList>
            <person name="Sun Q."/>
            <person name="Mori K."/>
        </authorList>
    </citation>
    <scope>NUCLEOTIDE SEQUENCE [LARGE SCALE GENOMIC DNA]</scope>
    <source>
        <strain evidence="6 7">ATCC 51285</strain>
    </source>
</reference>
<keyword evidence="1" id="KW-0472">Membrane</keyword>
<dbReference type="InterPro" id="IPR052155">
    <property type="entry name" value="Biofilm_reg_signaling"/>
</dbReference>
<protein>
    <submittedName>
        <fullName evidence="6">EAL domain-containing protein</fullName>
    </submittedName>
</protein>
<dbReference type="SUPFAM" id="SSF55781">
    <property type="entry name" value="GAF domain-like"/>
    <property type="match status" value="1"/>
</dbReference>
<dbReference type="RefSeq" id="WP_051527526.1">
    <property type="nucleotide sequence ID" value="NZ_JBHLZN010000003.1"/>
</dbReference>
<dbReference type="Gene3D" id="3.30.70.270">
    <property type="match status" value="1"/>
</dbReference>
<dbReference type="EMBL" id="JBHLZN010000003">
    <property type="protein sequence ID" value="MFB9886956.1"/>
    <property type="molecule type" value="Genomic_DNA"/>
</dbReference>
<dbReference type="SUPFAM" id="SSF55073">
    <property type="entry name" value="Nucleotide cyclase"/>
    <property type="match status" value="1"/>
</dbReference>
<dbReference type="CDD" id="cd01948">
    <property type="entry name" value="EAL"/>
    <property type="match status" value="1"/>
</dbReference>
<dbReference type="Pfam" id="PF13426">
    <property type="entry name" value="PAS_9"/>
    <property type="match status" value="1"/>
</dbReference>
<dbReference type="InterPro" id="IPR029016">
    <property type="entry name" value="GAF-like_dom_sf"/>
</dbReference>
<dbReference type="PROSITE" id="PS50112">
    <property type="entry name" value="PAS"/>
    <property type="match status" value="1"/>
</dbReference>
<dbReference type="InterPro" id="IPR001633">
    <property type="entry name" value="EAL_dom"/>
</dbReference>
<dbReference type="InterPro" id="IPR035965">
    <property type="entry name" value="PAS-like_dom_sf"/>
</dbReference>
<dbReference type="InterPro" id="IPR043128">
    <property type="entry name" value="Rev_trsase/Diguanyl_cyclase"/>
</dbReference>
<dbReference type="Pfam" id="PF00563">
    <property type="entry name" value="EAL"/>
    <property type="match status" value="1"/>
</dbReference>
<dbReference type="PANTHER" id="PTHR44757:SF2">
    <property type="entry name" value="BIOFILM ARCHITECTURE MAINTENANCE PROTEIN MBAA"/>
    <property type="match status" value="1"/>
</dbReference>
<dbReference type="InterPro" id="IPR035919">
    <property type="entry name" value="EAL_sf"/>
</dbReference>
<dbReference type="InterPro" id="IPR000160">
    <property type="entry name" value="GGDEF_dom"/>
</dbReference>
<dbReference type="InterPro" id="IPR029787">
    <property type="entry name" value="Nucleotide_cyclase"/>
</dbReference>
<evidence type="ECO:0000259" key="5">
    <source>
        <dbReference type="PROSITE" id="PS50887"/>
    </source>
</evidence>
<dbReference type="InterPro" id="IPR000700">
    <property type="entry name" value="PAS-assoc_C"/>
</dbReference>
<dbReference type="Gene3D" id="3.30.450.40">
    <property type="match status" value="1"/>
</dbReference>
<dbReference type="InterPro" id="IPR000014">
    <property type="entry name" value="PAS"/>
</dbReference>
<evidence type="ECO:0000259" key="3">
    <source>
        <dbReference type="PROSITE" id="PS50113"/>
    </source>
</evidence>
<feature type="transmembrane region" description="Helical" evidence="1">
    <location>
        <begin position="21"/>
        <end position="43"/>
    </location>
</feature>
<dbReference type="InterPro" id="IPR001610">
    <property type="entry name" value="PAC"/>
</dbReference>
<feature type="domain" description="EAL" evidence="4">
    <location>
        <begin position="882"/>
        <end position="1137"/>
    </location>
</feature>
<dbReference type="CDD" id="cd00130">
    <property type="entry name" value="PAS"/>
    <property type="match status" value="1"/>
</dbReference>
<dbReference type="CDD" id="cd01949">
    <property type="entry name" value="GGDEF"/>
    <property type="match status" value="1"/>
</dbReference>
<dbReference type="Pfam" id="PF00990">
    <property type="entry name" value="GGDEF"/>
    <property type="match status" value="1"/>
</dbReference>
<dbReference type="SMART" id="SM00267">
    <property type="entry name" value="GGDEF"/>
    <property type="match status" value="1"/>
</dbReference>
<dbReference type="SMART" id="SM00091">
    <property type="entry name" value="PAS"/>
    <property type="match status" value="2"/>
</dbReference>
<evidence type="ECO:0000313" key="7">
    <source>
        <dbReference type="Proteomes" id="UP001589628"/>
    </source>
</evidence>